<organism evidence="1 2">
    <name type="scientific">Thalictrum thalictroides</name>
    <name type="common">Rue-anemone</name>
    <name type="synonym">Anemone thalictroides</name>
    <dbReference type="NCBI Taxonomy" id="46969"/>
    <lineage>
        <taxon>Eukaryota</taxon>
        <taxon>Viridiplantae</taxon>
        <taxon>Streptophyta</taxon>
        <taxon>Embryophyta</taxon>
        <taxon>Tracheophyta</taxon>
        <taxon>Spermatophyta</taxon>
        <taxon>Magnoliopsida</taxon>
        <taxon>Ranunculales</taxon>
        <taxon>Ranunculaceae</taxon>
        <taxon>Thalictroideae</taxon>
        <taxon>Thalictrum</taxon>
    </lineage>
</organism>
<dbReference type="Proteomes" id="UP000554482">
    <property type="component" value="Unassembled WGS sequence"/>
</dbReference>
<gene>
    <name evidence="1" type="ORF">FRX31_012709</name>
</gene>
<protein>
    <submittedName>
        <fullName evidence="1">Uncharacterized protein</fullName>
    </submittedName>
</protein>
<keyword evidence="2" id="KW-1185">Reference proteome</keyword>
<dbReference type="EMBL" id="JABWDY010014334">
    <property type="protein sequence ID" value="KAF5197704.1"/>
    <property type="molecule type" value="Genomic_DNA"/>
</dbReference>
<accession>A0A7J6WJZ7</accession>
<name>A0A7J6WJZ7_THATH</name>
<dbReference type="PANTHER" id="PTHR36617:SF15">
    <property type="entry name" value="REVERSE TRANSCRIPTASE ZINC-BINDING DOMAIN-CONTAINING PROTEIN"/>
    <property type="match status" value="1"/>
</dbReference>
<dbReference type="OrthoDB" id="1306001at2759"/>
<dbReference type="PANTHER" id="PTHR36617">
    <property type="entry name" value="PROTEIN, PUTATIVE-RELATED"/>
    <property type="match status" value="1"/>
</dbReference>
<evidence type="ECO:0000313" key="1">
    <source>
        <dbReference type="EMBL" id="KAF5197704.1"/>
    </source>
</evidence>
<dbReference type="AlphaFoldDB" id="A0A7J6WJZ7"/>
<proteinExistence type="predicted"/>
<evidence type="ECO:0000313" key="2">
    <source>
        <dbReference type="Proteomes" id="UP000554482"/>
    </source>
</evidence>
<reference evidence="1 2" key="1">
    <citation type="submission" date="2020-06" db="EMBL/GenBank/DDBJ databases">
        <title>Transcriptomic and genomic resources for Thalictrum thalictroides and T. hernandezii: Facilitating candidate gene discovery in an emerging model plant lineage.</title>
        <authorList>
            <person name="Arias T."/>
            <person name="Riano-Pachon D.M."/>
            <person name="Di Stilio V.S."/>
        </authorList>
    </citation>
    <scope>NUCLEOTIDE SEQUENCE [LARGE SCALE GENOMIC DNA]</scope>
    <source>
        <strain evidence="2">cv. WT478/WT964</strain>
        <tissue evidence="1">Leaves</tissue>
    </source>
</reference>
<sequence>MEVNHSFGCCNWKGIMVVKEKFIDGVAYNLGMGNIIRFWEDKWCGESILKEDFPAIYLRARMKHGTIADHWKVTAEHQGWNLGIRERVYEWETAQVDNLRAKLEGVQLSEEEDTMR</sequence>
<comment type="caution">
    <text evidence="1">The sequence shown here is derived from an EMBL/GenBank/DDBJ whole genome shotgun (WGS) entry which is preliminary data.</text>
</comment>